<organism evidence="2 3">
    <name type="scientific">Sulfurimicrobium lacus</name>
    <dbReference type="NCBI Taxonomy" id="2715678"/>
    <lineage>
        <taxon>Bacteria</taxon>
        <taxon>Pseudomonadati</taxon>
        <taxon>Pseudomonadota</taxon>
        <taxon>Betaproteobacteria</taxon>
        <taxon>Nitrosomonadales</taxon>
        <taxon>Sulfuricellaceae</taxon>
        <taxon>Sulfurimicrobium</taxon>
    </lineage>
</organism>
<feature type="domain" description="NAD(P)-binding" evidence="1">
    <location>
        <begin position="10"/>
        <end position="136"/>
    </location>
</feature>
<dbReference type="Pfam" id="PF13460">
    <property type="entry name" value="NAD_binding_10"/>
    <property type="match status" value="1"/>
</dbReference>
<dbReference type="InterPro" id="IPR051207">
    <property type="entry name" value="ComplexI_NDUFA9_subunit"/>
</dbReference>
<protein>
    <submittedName>
        <fullName evidence="2">Complex I NDUFA9 subunit family protein</fullName>
    </submittedName>
</protein>
<proteinExistence type="predicted"/>
<evidence type="ECO:0000313" key="3">
    <source>
        <dbReference type="Proteomes" id="UP000502260"/>
    </source>
</evidence>
<name>A0A6F8VH79_9PROT</name>
<dbReference type="Gene3D" id="3.40.50.720">
    <property type="entry name" value="NAD(P)-binding Rossmann-like Domain"/>
    <property type="match status" value="1"/>
</dbReference>
<keyword evidence="3" id="KW-1185">Reference proteome</keyword>
<dbReference type="EMBL" id="AP022853">
    <property type="protein sequence ID" value="BCB28302.1"/>
    <property type="molecule type" value="Genomic_DNA"/>
</dbReference>
<evidence type="ECO:0000313" key="2">
    <source>
        <dbReference type="EMBL" id="BCB28302.1"/>
    </source>
</evidence>
<dbReference type="RefSeq" id="WP_173067447.1">
    <property type="nucleotide sequence ID" value="NZ_AP022853.1"/>
</dbReference>
<dbReference type="AlphaFoldDB" id="A0A6F8VH79"/>
<evidence type="ECO:0000259" key="1">
    <source>
        <dbReference type="Pfam" id="PF13460"/>
    </source>
</evidence>
<dbReference type="InterPro" id="IPR036291">
    <property type="entry name" value="NAD(P)-bd_dom_sf"/>
</dbReference>
<dbReference type="GO" id="GO:0044877">
    <property type="term" value="F:protein-containing complex binding"/>
    <property type="evidence" value="ECO:0007669"/>
    <property type="project" value="TreeGrafter"/>
</dbReference>
<gene>
    <name evidence="2" type="ORF">SKTS_31880</name>
</gene>
<reference evidence="3" key="1">
    <citation type="submission" date="2020-03" db="EMBL/GenBank/DDBJ databases">
        <title>Complete genome sequence of sulfur-oxidizing bacterium skT11.</title>
        <authorList>
            <person name="Kanda M."/>
            <person name="Kojima H."/>
            <person name="Fukui M."/>
        </authorList>
    </citation>
    <scope>NUCLEOTIDE SEQUENCE [LARGE SCALE GENOMIC DNA]</scope>
    <source>
        <strain evidence="3">skT11</strain>
    </source>
</reference>
<dbReference type="PANTHER" id="PTHR12126">
    <property type="entry name" value="NADH-UBIQUINONE OXIDOREDUCTASE 39 KDA SUBUNIT-RELATED"/>
    <property type="match status" value="1"/>
</dbReference>
<dbReference type="Proteomes" id="UP000502260">
    <property type="component" value="Chromosome"/>
</dbReference>
<sequence>MNIKKVCVLGGSGFVGIHLVNKLAMAGHAVRVLTRTHEHAKKVAVLPGVEVLEANIFDPAELERHFAGMDAVINLVGILNEQKTGRADKPLAGRGDFHEVHVELPRKIVHACAASGVKRLLHMSALKADPGAPSAYLRSKGLGEAIVLAAGMLPGEDESAHPDGSRFIDGYGLDVTTFRPSVIFGHEDSFLNKFAGLLKMAPVLPLASPDARFQPVFVDDVAQAYVSSLNNSATFGQSYDLCGPKAYTLRELVELVGAMIGRKRKIIGLSPRLSYLQAWFFECLPGKKIMTRDNYFSLQVESVCSAAFPTVFDITPSALEAVAPGYLVESSPYQGYRSAAGR</sequence>
<dbReference type="PANTHER" id="PTHR12126:SF11">
    <property type="entry name" value="NADH DEHYDROGENASE [UBIQUINONE] 1 ALPHA SUBCOMPLEX SUBUNIT 9, MITOCHONDRIAL"/>
    <property type="match status" value="1"/>
</dbReference>
<accession>A0A6F8VH79</accession>
<dbReference type="SUPFAM" id="SSF51735">
    <property type="entry name" value="NAD(P)-binding Rossmann-fold domains"/>
    <property type="match status" value="1"/>
</dbReference>
<dbReference type="InterPro" id="IPR016040">
    <property type="entry name" value="NAD(P)-bd_dom"/>
</dbReference>
<dbReference type="CDD" id="cd05271">
    <property type="entry name" value="NDUFA9_like_SDR_a"/>
    <property type="match status" value="1"/>
</dbReference>
<dbReference type="KEGG" id="slac:SKTS_31880"/>